<evidence type="ECO:0000313" key="2">
    <source>
        <dbReference type="Proteomes" id="UP000029223"/>
    </source>
</evidence>
<comment type="caution">
    <text evidence="1">The sequence shown here is derived from an EMBL/GenBank/DDBJ whole genome shotgun (WGS) entry which is preliminary data.</text>
</comment>
<reference evidence="2" key="1">
    <citation type="submission" date="2014-09" db="EMBL/GenBank/DDBJ databases">
        <title>Vibrio variabilis JCM 19239. (C206) whole genome shotgun sequence.</title>
        <authorList>
            <person name="Sawabe T."/>
            <person name="Meirelles P."/>
            <person name="Nakanishi M."/>
            <person name="Sayaka M."/>
            <person name="Hattori M."/>
            <person name="Ohkuma M."/>
        </authorList>
    </citation>
    <scope>NUCLEOTIDE SEQUENCE [LARGE SCALE GENOMIC DNA]</scope>
    <source>
        <strain evidence="2">JCM 19239</strain>
    </source>
</reference>
<proteinExistence type="predicted"/>
<keyword evidence="1" id="KW-0808">Transferase</keyword>
<organism evidence="1 2">
    <name type="scientific">Vibrio variabilis</name>
    <dbReference type="NCBI Taxonomy" id="990271"/>
    <lineage>
        <taxon>Bacteria</taxon>
        <taxon>Pseudomonadati</taxon>
        <taxon>Pseudomonadota</taxon>
        <taxon>Gammaproteobacteria</taxon>
        <taxon>Vibrionales</taxon>
        <taxon>Vibrionaceae</taxon>
        <taxon>Vibrio</taxon>
    </lineage>
</organism>
<keyword evidence="1" id="KW-0804">Transcription</keyword>
<dbReference type="InterPro" id="IPR037034">
    <property type="entry name" value="RNA_pol_Rpb2_2_sf"/>
</dbReference>
<evidence type="ECO:0000313" key="1">
    <source>
        <dbReference type="EMBL" id="GAL24140.1"/>
    </source>
</evidence>
<keyword evidence="1" id="KW-0240">DNA-directed RNA polymerase</keyword>
<name>A0ABQ0J7F4_9VIBR</name>
<dbReference type="GO" id="GO:0000428">
    <property type="term" value="C:DNA-directed RNA polymerase complex"/>
    <property type="evidence" value="ECO:0007669"/>
    <property type="project" value="UniProtKB-KW"/>
</dbReference>
<keyword evidence="1" id="KW-0548">Nucleotidyltransferase</keyword>
<dbReference type="EC" id="2.7.7.6" evidence="1"/>
<dbReference type="Proteomes" id="UP000029223">
    <property type="component" value="Unassembled WGS sequence"/>
</dbReference>
<dbReference type="EMBL" id="BBMS01000003">
    <property type="protein sequence ID" value="GAL24140.1"/>
    <property type="molecule type" value="Genomic_DNA"/>
</dbReference>
<gene>
    <name evidence="1" type="ORF">JCM19239_3843</name>
</gene>
<sequence length="45" mass="5087">MKFNSSILREDALEQGTLDETDIIEVMKKLIAIRNGIGEVDDIDH</sequence>
<keyword evidence="2" id="KW-1185">Reference proteome</keyword>
<dbReference type="GO" id="GO:0003899">
    <property type="term" value="F:DNA-directed RNA polymerase activity"/>
    <property type="evidence" value="ECO:0007669"/>
    <property type="project" value="UniProtKB-EC"/>
</dbReference>
<dbReference type="Gene3D" id="3.90.1110.10">
    <property type="entry name" value="RNA polymerase Rpb2, domain 2"/>
    <property type="match status" value="1"/>
</dbReference>
<accession>A0ABQ0J7F4</accession>
<protein>
    <submittedName>
        <fullName evidence="1">DNA-directed RNA polymerase beta subunit</fullName>
        <ecNumber evidence="1">2.7.7.6</ecNumber>
    </submittedName>
</protein>